<keyword evidence="1" id="KW-1133">Transmembrane helix</keyword>
<name>A0A0B6TLI2_9CORY</name>
<dbReference type="GO" id="GO:0055070">
    <property type="term" value="P:copper ion homeostasis"/>
    <property type="evidence" value="ECO:0007669"/>
    <property type="project" value="InterPro"/>
</dbReference>
<protein>
    <submittedName>
        <fullName evidence="2">Uncharacterized protein</fullName>
    </submittedName>
</protein>
<dbReference type="Pfam" id="PF11382">
    <property type="entry name" value="MctB"/>
    <property type="match status" value="1"/>
</dbReference>
<dbReference type="STRING" id="1224162.B840_05895"/>
<keyword evidence="3" id="KW-1185">Reference proteome</keyword>
<gene>
    <name evidence="2" type="ORF">B840_05895</name>
</gene>
<dbReference type="AlphaFoldDB" id="A0A0B6TLI2"/>
<reference evidence="2 3" key="1">
    <citation type="submission" date="2014-05" db="EMBL/GenBank/DDBJ databases">
        <title>Complete genome sequence of Corynebacterium marinum DSM 44953.</title>
        <authorList>
            <person name="Schaffert L."/>
            <person name="Albersmeier A."/>
            <person name="Kalinowski J."/>
            <person name="Ruckert C."/>
        </authorList>
    </citation>
    <scope>NUCLEOTIDE SEQUENCE [LARGE SCALE GENOMIC DNA]</scope>
    <source>
        <strain evidence="2 3">DSM 44953</strain>
    </source>
</reference>
<proteinExistence type="predicted"/>
<keyword evidence="1" id="KW-0812">Transmembrane</keyword>
<dbReference type="Proteomes" id="UP000031928">
    <property type="component" value="Chromosome"/>
</dbReference>
<evidence type="ECO:0000256" key="1">
    <source>
        <dbReference type="SAM" id="Phobius"/>
    </source>
</evidence>
<evidence type="ECO:0000313" key="3">
    <source>
        <dbReference type="Proteomes" id="UP000031928"/>
    </source>
</evidence>
<keyword evidence="1" id="KW-0472">Membrane</keyword>
<dbReference type="OrthoDB" id="4350157at2"/>
<dbReference type="GO" id="GO:0016020">
    <property type="term" value="C:membrane"/>
    <property type="evidence" value="ECO:0007669"/>
    <property type="project" value="InterPro"/>
</dbReference>
<dbReference type="InterPro" id="IPR021522">
    <property type="entry name" value="MctB"/>
</dbReference>
<dbReference type="RefSeq" id="WP_042621363.1">
    <property type="nucleotide sequence ID" value="NZ_CP007790.1"/>
</dbReference>
<accession>A0A0B6TLI2</accession>
<dbReference type="KEGG" id="cmq:B840_05895"/>
<evidence type="ECO:0000313" key="2">
    <source>
        <dbReference type="EMBL" id="AJK68788.1"/>
    </source>
</evidence>
<organism evidence="2 3">
    <name type="scientific">Corynebacterium marinum DSM 44953</name>
    <dbReference type="NCBI Taxonomy" id="1224162"/>
    <lineage>
        <taxon>Bacteria</taxon>
        <taxon>Bacillati</taxon>
        <taxon>Actinomycetota</taxon>
        <taxon>Actinomycetes</taxon>
        <taxon>Mycobacteriales</taxon>
        <taxon>Corynebacteriaceae</taxon>
        <taxon>Corynebacterium</taxon>
    </lineage>
</organism>
<dbReference type="EMBL" id="CP007790">
    <property type="protein sequence ID" value="AJK68788.1"/>
    <property type="molecule type" value="Genomic_DNA"/>
</dbReference>
<dbReference type="HOGENOM" id="CLU_072020_0_0_11"/>
<sequence length="311" mass="30550">MARGSGKAGWLVGGLGFGVAAGVLLGTLVIAPNMPEGSGPSAGVPTEKLAAAETRADIAEAQAASSDSVVGELAAAAVEGALADRPVLVVRTADAAGEDVAGVEKLLADAAAVPAGTLTLGGEFFSPAGADQLKAIVANTLPAGAQLSEDRLDPGLHAGEALGSALLLNPETGEQQATEDERALLLRALRDAGFLDYEDGTILPAQVIVVVTGDSDGGGDTGLAARNLADFVAALDTRGNGAVLAGRIRTASDTGAVGLLRANPDNGVSTVDSVDRAVGQMAAVLAVREQLAGETGAYGSAESAEAATPAP</sequence>
<feature type="transmembrane region" description="Helical" evidence="1">
    <location>
        <begin position="12"/>
        <end position="31"/>
    </location>
</feature>